<reference evidence="1 2" key="1">
    <citation type="submission" date="2009-06" db="EMBL/GenBank/DDBJ databases">
        <authorList>
            <person name="Dodson R."/>
            <person name="Sebastian Y."/>
            <person name="Madupu R."/>
            <person name="Durkin A.S."/>
            <person name="Torralba M."/>
            <person name="Methe B."/>
            <person name="Sutton G.G."/>
            <person name="Strausberg R.L."/>
            <person name="Nelson K.E."/>
        </authorList>
    </citation>
    <scope>NUCLEOTIDE SEQUENCE [LARGE SCALE GENOMIC DNA]</scope>
    <source>
        <strain evidence="1 2">SK141</strain>
    </source>
</reference>
<organism evidence="1 2">
    <name type="scientific">Corynebacterium tuberculostearicum SK141</name>
    <dbReference type="NCBI Taxonomy" id="553206"/>
    <lineage>
        <taxon>Bacteria</taxon>
        <taxon>Bacillati</taxon>
        <taxon>Actinomycetota</taxon>
        <taxon>Actinomycetes</taxon>
        <taxon>Mycobacteriales</taxon>
        <taxon>Corynebacteriaceae</taxon>
        <taxon>Corynebacterium</taxon>
    </lineage>
</organism>
<sequence length="70" mass="7657">MTSPAAPSSEIASEVVRHSAQRSLTCQAEWASSGGYRRSGPVSPSVRPVVRTRLTTPHVLRCQSFQSTEW</sequence>
<evidence type="ECO:0000313" key="2">
    <source>
        <dbReference type="Proteomes" id="UP000004384"/>
    </source>
</evidence>
<name>C6R6Y8_9CORY</name>
<comment type="caution">
    <text evidence="1">The sequence shown here is derived from an EMBL/GenBank/DDBJ whole genome shotgun (WGS) entry which is preliminary data.</text>
</comment>
<dbReference type="EMBL" id="ACVP01000003">
    <property type="protein sequence ID" value="EET78414.1"/>
    <property type="molecule type" value="Genomic_DNA"/>
</dbReference>
<evidence type="ECO:0000313" key="1">
    <source>
        <dbReference type="EMBL" id="EET78414.1"/>
    </source>
</evidence>
<dbReference type="AlphaFoldDB" id="C6R6Y8"/>
<proteinExistence type="predicted"/>
<gene>
    <name evidence="1" type="ORF">CORTU0001_1281</name>
</gene>
<accession>C6R6Y8</accession>
<dbReference type="Proteomes" id="UP000004384">
    <property type="component" value="Unassembled WGS sequence"/>
</dbReference>
<protein>
    <submittedName>
        <fullName evidence="1">Uncharacterized protein</fullName>
    </submittedName>
</protein>